<gene>
    <name evidence="1" type="ORF">DMENIID0002_07760</name>
</gene>
<dbReference type="NCBIfam" id="TIGR01560">
    <property type="entry name" value="put_DNA_pack"/>
    <property type="match status" value="1"/>
</dbReference>
<proteinExistence type="predicted"/>
<sequence length="177" mass="20728">MKNTFKIIELIPQTIWTLVEVKNYMRIEGNYDDDLINTLIDAAIMAAENFIKLTIITRRIEFVCNIKNQQNFHLKYQPIKELVKITLTNSDGSAIELQSRQYHLDMDRSLLCLNKTLENCHLLAEYFAGYDRISIPASIRHGILMHIAEMYDRERQNATSLSTEVKNLYLAYRQLKI</sequence>
<evidence type="ECO:0008006" key="2">
    <source>
        <dbReference type="Google" id="ProtNLM"/>
    </source>
</evidence>
<accession>A0AAT9G8H3</accession>
<dbReference type="InterPro" id="IPR011738">
    <property type="entry name" value="Phage_CHP"/>
</dbReference>
<dbReference type="CDD" id="cd08054">
    <property type="entry name" value="gp6"/>
    <property type="match status" value="1"/>
</dbReference>
<reference evidence="1" key="1">
    <citation type="submission" date="2024-01" db="EMBL/GenBank/DDBJ databases">
        <title>Sequencing the genomes of a sandfly, Sergentomyia squamirostris, and its two endosymbionts.</title>
        <authorList>
            <person name="Itokawa K."/>
            <person name="Sanjoba C."/>
        </authorList>
    </citation>
    <scope>NUCLEOTIDE SEQUENCE</scope>
    <source>
        <strain evidence="1">RiSSQ</strain>
    </source>
</reference>
<name>A0AAT9G8H3_9RICK</name>
<evidence type="ECO:0000313" key="1">
    <source>
        <dbReference type="EMBL" id="BFD46130.1"/>
    </source>
</evidence>
<dbReference type="NCBIfam" id="TIGR02215">
    <property type="entry name" value="phage_chp_gp8"/>
    <property type="match status" value="1"/>
</dbReference>
<dbReference type="Gene3D" id="1.10.3230.30">
    <property type="entry name" value="Phage gp6-like head-tail connector protein"/>
    <property type="match status" value="1"/>
</dbReference>
<dbReference type="AlphaFoldDB" id="A0AAT9G8H3"/>
<dbReference type="InterPro" id="IPR006450">
    <property type="entry name" value="Phage_HK97_gp6-like"/>
</dbReference>
<organism evidence="1">
    <name type="scientific">Candidatus Tisiphia endosymbiont of Sergentomyia squamirostris</name>
    <dbReference type="NCBI Taxonomy" id="3113639"/>
    <lineage>
        <taxon>Bacteria</taxon>
        <taxon>Pseudomonadati</taxon>
        <taxon>Pseudomonadota</taxon>
        <taxon>Alphaproteobacteria</taxon>
        <taxon>Rickettsiales</taxon>
        <taxon>Rickettsiaceae</taxon>
        <taxon>Rickettsieae</taxon>
        <taxon>Candidatus Tisiphia</taxon>
    </lineage>
</organism>
<dbReference type="Pfam" id="PF05135">
    <property type="entry name" value="Phage_connect_1"/>
    <property type="match status" value="1"/>
</dbReference>
<protein>
    <recommendedName>
        <fullName evidence="2">Phage gp6-like head-tail connector family protein</fullName>
    </recommendedName>
</protein>
<dbReference type="EMBL" id="AP029170">
    <property type="protein sequence ID" value="BFD46130.1"/>
    <property type="molecule type" value="Genomic_DNA"/>
</dbReference>
<dbReference type="InterPro" id="IPR021146">
    <property type="entry name" value="Phage_gp6-like_head-tail"/>
</dbReference>